<accession>A0ABU7MKF0</accession>
<sequence>MGLTTQLGTMVDPQNLLRVVEVSATAAGFEDVGAHTLRPSAATAWLEASVHIKAVADLVGHGSISVTGDL</sequence>
<name>A0ABU7MKF0_9ACTN</name>
<evidence type="ECO:0000259" key="2">
    <source>
        <dbReference type="PROSITE" id="PS51898"/>
    </source>
</evidence>
<gene>
    <name evidence="3" type="ORF">VZC37_24450</name>
</gene>
<dbReference type="InterPro" id="IPR013762">
    <property type="entry name" value="Integrase-like_cat_sf"/>
</dbReference>
<reference evidence="3 4" key="1">
    <citation type="submission" date="2024-01" db="EMBL/GenBank/DDBJ databases">
        <title>Draft genome sequence of Gordonia sp. LSe1-13.</title>
        <authorList>
            <person name="Suphannarot A."/>
            <person name="Mingma R."/>
        </authorList>
    </citation>
    <scope>NUCLEOTIDE SEQUENCE [LARGE SCALE GENOMIC DNA]</scope>
    <source>
        <strain evidence="3 4">LSe1-13</strain>
    </source>
</reference>
<dbReference type="Pfam" id="PF00589">
    <property type="entry name" value="Phage_integrase"/>
    <property type="match status" value="1"/>
</dbReference>
<dbReference type="InterPro" id="IPR002104">
    <property type="entry name" value="Integrase_catalytic"/>
</dbReference>
<dbReference type="InterPro" id="IPR011010">
    <property type="entry name" value="DNA_brk_join_enz"/>
</dbReference>
<dbReference type="SUPFAM" id="SSF56349">
    <property type="entry name" value="DNA breaking-rejoining enzymes"/>
    <property type="match status" value="1"/>
</dbReference>
<dbReference type="EMBL" id="JAZDUF010000013">
    <property type="protein sequence ID" value="MEE3853507.1"/>
    <property type="molecule type" value="Genomic_DNA"/>
</dbReference>
<evidence type="ECO:0000313" key="3">
    <source>
        <dbReference type="EMBL" id="MEE3853507.1"/>
    </source>
</evidence>
<dbReference type="Gene3D" id="1.10.443.10">
    <property type="entry name" value="Intergrase catalytic core"/>
    <property type="match status" value="1"/>
</dbReference>
<dbReference type="RefSeq" id="WP_330437385.1">
    <property type="nucleotide sequence ID" value="NZ_JAZDUF010000013.1"/>
</dbReference>
<proteinExistence type="predicted"/>
<dbReference type="PROSITE" id="PS51898">
    <property type="entry name" value="TYR_RECOMBINASE"/>
    <property type="match status" value="1"/>
</dbReference>
<dbReference type="Proteomes" id="UP001347146">
    <property type="component" value="Unassembled WGS sequence"/>
</dbReference>
<feature type="domain" description="Tyr recombinase" evidence="2">
    <location>
        <begin position="1"/>
        <end position="70"/>
    </location>
</feature>
<evidence type="ECO:0000313" key="4">
    <source>
        <dbReference type="Proteomes" id="UP001347146"/>
    </source>
</evidence>
<comment type="caution">
    <text evidence="3">The sequence shown here is derived from an EMBL/GenBank/DDBJ whole genome shotgun (WGS) entry which is preliminary data.</text>
</comment>
<organism evidence="3 4">
    <name type="scientific">Gordonia sesuvii</name>
    <dbReference type="NCBI Taxonomy" id="3116777"/>
    <lineage>
        <taxon>Bacteria</taxon>
        <taxon>Bacillati</taxon>
        <taxon>Actinomycetota</taxon>
        <taxon>Actinomycetes</taxon>
        <taxon>Mycobacteriales</taxon>
        <taxon>Gordoniaceae</taxon>
        <taxon>Gordonia</taxon>
    </lineage>
</organism>
<evidence type="ECO:0000256" key="1">
    <source>
        <dbReference type="ARBA" id="ARBA00023172"/>
    </source>
</evidence>
<keyword evidence="1" id="KW-0233">DNA recombination</keyword>
<protein>
    <submittedName>
        <fullName evidence="3">Tyrosine-type recombinase/integrase</fullName>
    </submittedName>
</protein>
<keyword evidence="4" id="KW-1185">Reference proteome</keyword>